<dbReference type="PROSITE" id="PS50893">
    <property type="entry name" value="ABC_TRANSPORTER_2"/>
    <property type="match status" value="1"/>
</dbReference>
<dbReference type="PANTHER" id="PTHR42781">
    <property type="entry name" value="SPERMIDINE/PUTRESCINE IMPORT ATP-BINDING PROTEIN POTA"/>
    <property type="match status" value="1"/>
</dbReference>
<dbReference type="SUPFAM" id="SSF50331">
    <property type="entry name" value="MOP-like"/>
    <property type="match status" value="1"/>
</dbReference>
<name>A0A2U9Q1I4_MYCSE</name>
<reference evidence="7" key="2">
    <citation type="submission" date="2018-03" db="EMBL/GenBank/DDBJ databases">
        <authorList>
            <person name="Derbyshire K."/>
            <person name="Gray T.A."/>
            <person name="Champion M."/>
        </authorList>
    </citation>
    <scope>NUCLEOTIDE SEQUENCE [LARGE SCALE GENOMIC DNA]</scope>
    <source>
        <strain evidence="7">MKD8</strain>
    </source>
</reference>
<dbReference type="Pfam" id="PF00005">
    <property type="entry name" value="ABC_tran"/>
    <property type="match status" value="1"/>
</dbReference>
<dbReference type="InterPro" id="IPR003439">
    <property type="entry name" value="ABC_transporter-like_ATP-bd"/>
</dbReference>
<accession>A0A2U9Q1I4</accession>
<dbReference type="InterPro" id="IPR003593">
    <property type="entry name" value="AAA+_ATPase"/>
</dbReference>
<evidence type="ECO:0000259" key="5">
    <source>
        <dbReference type="PROSITE" id="PS50893"/>
    </source>
</evidence>
<dbReference type="EC" id="7.6.2.9" evidence="4"/>
<dbReference type="InterPro" id="IPR008995">
    <property type="entry name" value="Mo/tungstate-bd_C_term_dom"/>
</dbReference>
<evidence type="ECO:0000256" key="2">
    <source>
        <dbReference type="ARBA" id="ARBA00022741"/>
    </source>
</evidence>
<dbReference type="AlphaFoldDB" id="A0A2U9Q1I4"/>
<dbReference type="InterPro" id="IPR013611">
    <property type="entry name" value="Transp-assoc_OB_typ2"/>
</dbReference>
<evidence type="ECO:0000256" key="3">
    <source>
        <dbReference type="ARBA" id="ARBA00022840"/>
    </source>
</evidence>
<dbReference type="GeneID" id="93461259"/>
<keyword evidence="1" id="KW-0813">Transport</keyword>
<dbReference type="EMBL" id="CP027541">
    <property type="protein sequence ID" value="AWT57465.1"/>
    <property type="molecule type" value="Genomic_DNA"/>
</dbReference>
<evidence type="ECO:0000256" key="4">
    <source>
        <dbReference type="ARBA" id="ARBA00066388"/>
    </source>
</evidence>
<dbReference type="FunFam" id="3.40.50.300:FF:000425">
    <property type="entry name" value="Probable ABC transporter, ATP-binding subunit"/>
    <property type="match status" value="1"/>
</dbReference>
<dbReference type="SUPFAM" id="SSF52540">
    <property type="entry name" value="P-loop containing nucleoside triphosphate hydrolases"/>
    <property type="match status" value="1"/>
</dbReference>
<dbReference type="InterPro" id="IPR017871">
    <property type="entry name" value="ABC_transporter-like_CS"/>
</dbReference>
<dbReference type="GO" id="GO:0016887">
    <property type="term" value="F:ATP hydrolysis activity"/>
    <property type="evidence" value="ECO:0007669"/>
    <property type="project" value="InterPro"/>
</dbReference>
<reference evidence="6 7" key="1">
    <citation type="journal article" date="2013" name="Genome Announc.">
        <title>Draft genome sequence of MKD8, a conjugal recipient Mycobacterium smegmatis strain.</title>
        <authorList>
            <person name="Gray T.A."/>
            <person name="Palumbo M.J."/>
            <person name="Derbyshire K.M."/>
        </authorList>
    </citation>
    <scope>NUCLEOTIDE SEQUENCE [LARGE SCALE GENOMIC DNA]</scope>
    <source>
        <strain evidence="6 7">MKD8</strain>
    </source>
</reference>
<dbReference type="GO" id="GO:0043190">
    <property type="term" value="C:ATP-binding cassette (ABC) transporter complex"/>
    <property type="evidence" value="ECO:0007669"/>
    <property type="project" value="InterPro"/>
</dbReference>
<dbReference type="Gene3D" id="3.40.50.300">
    <property type="entry name" value="P-loop containing nucleotide triphosphate hydrolases"/>
    <property type="match status" value="1"/>
</dbReference>
<keyword evidence="2" id="KW-0547">Nucleotide-binding</keyword>
<dbReference type="PROSITE" id="PS00211">
    <property type="entry name" value="ABC_TRANSPORTER_1"/>
    <property type="match status" value="1"/>
</dbReference>
<dbReference type="RefSeq" id="WP_003898072.1">
    <property type="nucleotide sequence ID" value="NZ_CP027541.1"/>
</dbReference>
<dbReference type="SMART" id="SM00382">
    <property type="entry name" value="AAA"/>
    <property type="match status" value="1"/>
</dbReference>
<dbReference type="InterPro" id="IPR050093">
    <property type="entry name" value="ABC_SmlMolc_Importer"/>
</dbReference>
<dbReference type="Proteomes" id="UP000011200">
    <property type="component" value="Chromosome"/>
</dbReference>
<dbReference type="GO" id="GO:0005524">
    <property type="term" value="F:ATP binding"/>
    <property type="evidence" value="ECO:0007669"/>
    <property type="project" value="UniProtKB-KW"/>
</dbReference>
<dbReference type="PANTHER" id="PTHR42781:SF4">
    <property type="entry name" value="SPERMIDINE_PUTRESCINE IMPORT ATP-BINDING PROTEIN POTA"/>
    <property type="match status" value="1"/>
</dbReference>
<feature type="domain" description="ABC transporter" evidence="5">
    <location>
        <begin position="5"/>
        <end position="235"/>
    </location>
</feature>
<evidence type="ECO:0000313" key="6">
    <source>
        <dbReference type="EMBL" id="AWT57465.1"/>
    </source>
</evidence>
<proteinExistence type="predicted"/>
<protein>
    <recommendedName>
        <fullName evidence="4">ABC-type quaternary amine transporter</fullName>
        <ecNumber evidence="4">7.6.2.9</ecNumber>
    </recommendedName>
</protein>
<evidence type="ECO:0000313" key="7">
    <source>
        <dbReference type="Proteomes" id="UP000011200"/>
    </source>
</evidence>
<keyword evidence="3 6" id="KW-0067">ATP-binding</keyword>
<dbReference type="GO" id="GO:0015418">
    <property type="term" value="F:ABC-type quaternary ammonium compound transporting activity"/>
    <property type="evidence" value="ECO:0007669"/>
    <property type="project" value="UniProtKB-EC"/>
</dbReference>
<dbReference type="InterPro" id="IPR027417">
    <property type="entry name" value="P-loop_NTPase"/>
</dbReference>
<gene>
    <name evidence="6" type="ORF">D806_065320</name>
</gene>
<evidence type="ECO:0000256" key="1">
    <source>
        <dbReference type="ARBA" id="ARBA00022448"/>
    </source>
</evidence>
<sequence length="347" mass="37254">MPSAVQIESATKVYGSTKALDNVSLHIDPGQMVALLGPSGCGKTSLLRAIAGLNPLDRGAIRIGESDVTMVPARLRPIGMVFQHYALFPNMTVAENISFPLTINKQRRAQRAQRVGELLELIGMTALADRYPNQLSGGQQQRVALARALAPEPDVLLLDEPLAALDAAIRNDLRDEIRRIQHRVGTTAVFVTHDQSEAMAVADRVAVMDRGRILEVAAPPEIYERPTSRFAATFIGSRNALELPVDADRVVRWGTAFSVVAPDAANGKALAVFRPEDVRLTAHQGVAGTVDVVVFLGATSRVYVTVEGEAGDHTVHVDLPSRAAANFVPGQRVGVVVAPEKVRVFAS</sequence>
<dbReference type="Pfam" id="PF08402">
    <property type="entry name" value="TOBE_2"/>
    <property type="match status" value="1"/>
</dbReference>
<organism evidence="6 7">
    <name type="scientific">Mycolicibacterium smegmatis (strain MKD8)</name>
    <name type="common">Mycobacterium smegmatis</name>
    <dbReference type="NCBI Taxonomy" id="1214915"/>
    <lineage>
        <taxon>Bacteria</taxon>
        <taxon>Bacillati</taxon>
        <taxon>Actinomycetota</taxon>
        <taxon>Actinomycetes</taxon>
        <taxon>Mycobacteriales</taxon>
        <taxon>Mycobacteriaceae</taxon>
        <taxon>Mycolicibacterium</taxon>
    </lineage>
</organism>